<dbReference type="EMBL" id="DAAGPC010000062">
    <property type="protein sequence ID" value="HAB3979698.1"/>
    <property type="molecule type" value="Genomic_DNA"/>
</dbReference>
<dbReference type="EMBL" id="DAAQXJ010000063">
    <property type="protein sequence ID" value="HAE1265649.1"/>
    <property type="molecule type" value="Genomic_DNA"/>
</dbReference>
<evidence type="ECO:0000313" key="3">
    <source>
        <dbReference type="EMBL" id="EBP3696559.1"/>
    </source>
</evidence>
<evidence type="ECO:0000313" key="22">
    <source>
        <dbReference type="EMBL" id="HAB5329754.1"/>
    </source>
</evidence>
<dbReference type="EMBL" id="DAAQZS010000039">
    <property type="protein sequence ID" value="HAE1476612.1"/>
    <property type="molecule type" value="Genomic_DNA"/>
</dbReference>
<dbReference type="EMBL" id="DAAFWI010000051">
    <property type="protein sequence ID" value="HAB1778050.1"/>
    <property type="molecule type" value="Genomic_DNA"/>
</dbReference>
<keyword evidence="1" id="KW-0472">Membrane</keyword>
<dbReference type="EMBL" id="DAAGVL010000045">
    <property type="protein sequence ID" value="HAB4722000.1"/>
    <property type="molecule type" value="Genomic_DNA"/>
</dbReference>
<evidence type="ECO:0000313" key="13">
    <source>
        <dbReference type="EMBL" id="HAB3979698.1"/>
    </source>
</evidence>
<evidence type="ECO:0000313" key="21">
    <source>
        <dbReference type="EMBL" id="HAB5019138.1"/>
    </source>
</evidence>
<keyword evidence="1" id="KW-1133">Transmembrane helix</keyword>
<dbReference type="EMBL" id="DAAHCF010000074">
    <property type="protein sequence ID" value="HAB5478960.1"/>
    <property type="molecule type" value="Genomic_DNA"/>
</dbReference>
<evidence type="ECO:0000313" key="17">
    <source>
        <dbReference type="EMBL" id="HAB4467507.1"/>
    </source>
</evidence>
<reference evidence="2 30" key="1">
    <citation type="submission" date="2017-09" db="EMBL/GenBank/DDBJ databases">
        <title>Complete genome of Salmonella enterica subsp. diarizonae isolated from stool of a patient with bacterial enteropathy.</title>
        <authorList>
            <person name="Zhou J."/>
            <person name="Chen Q."/>
            <person name="Guo L."/>
            <person name="Fan J."/>
        </authorList>
    </citation>
    <scope>NUCLEOTIDE SEQUENCE [LARGE SCALE GENOMIC DNA]</scope>
    <source>
        <strain evidence="2 30">HZS154</strain>
    </source>
</reference>
<dbReference type="AlphaFoldDB" id="A0A2I5HI32"/>
<reference evidence="5" key="2">
    <citation type="journal article" date="2018" name="Genome Biol.">
        <title>SKESA: strategic k-mer extension for scrupulous assemblies.</title>
        <authorList>
            <person name="Souvorov A."/>
            <person name="Agarwala R."/>
            <person name="Lipman D.J."/>
        </authorList>
    </citation>
    <scope>NUCLEOTIDE SEQUENCE</scope>
    <source>
        <strain evidence="5">Salmonella enterica</strain>
    </source>
</reference>
<accession>A0A2I5HI32</accession>
<sequence>MTKDRKFSGEFIAFDEIRRKKSHCETIIEVNNKWAVEHPDECDPLKLERENEQASAEITQLDAILATEPPPPELPPRQPLFKVSGMLEEFSVQKVIGYFTDREYDPEAFAHQESRNQVGGLLVAMTGNTAGAAVTGQSQVRMSDASDFVRGKINGVSFSGWLGKTNVKVGDFVEMAVMGREEHYVVYAIALPELRTITMTPYCRHGREIDVFYEYRSGIFLIGGFFTVLLLFVFFASKSLSLEDFLKLVVISYSITAYACFRGVRKQRKRPKPTTLLAEAIFTVLGFNEPKRVDLEKITKEQIKVLPPDLLTSDGREMPSRTSYLDGFFYY</sequence>
<name>A0A2I5HI32_SALDZ</name>
<dbReference type="EMBL" id="DAAHAQ010000047">
    <property type="protein sequence ID" value="HAB5329754.1"/>
    <property type="molecule type" value="Genomic_DNA"/>
</dbReference>
<dbReference type="EMBL" id="DAAQZP010000060">
    <property type="protein sequence ID" value="HAE1596741.1"/>
    <property type="molecule type" value="Genomic_DNA"/>
</dbReference>
<dbReference type="RefSeq" id="WP_053509568.1">
    <property type="nucleotide sequence ID" value="NZ_CP011288.1"/>
</dbReference>
<dbReference type="EMBL" id="DAAFZM010000039">
    <property type="protein sequence ID" value="HAB2187055.1"/>
    <property type="molecule type" value="Genomic_DNA"/>
</dbReference>
<dbReference type="EMBL" id="DAAGNY010000037">
    <property type="protein sequence ID" value="HAB3844584.1"/>
    <property type="molecule type" value="Genomic_DNA"/>
</dbReference>
<evidence type="ECO:0000313" key="15">
    <source>
        <dbReference type="EMBL" id="HAB4102078.1"/>
    </source>
</evidence>
<evidence type="ECO:0000313" key="27">
    <source>
        <dbReference type="EMBL" id="HAE1596741.1"/>
    </source>
</evidence>
<evidence type="ECO:0000313" key="20">
    <source>
        <dbReference type="EMBL" id="HAB4725266.1"/>
    </source>
</evidence>
<evidence type="ECO:0000313" key="4">
    <source>
        <dbReference type="EMBL" id="ECJ2915701.1"/>
    </source>
</evidence>
<proteinExistence type="predicted"/>
<dbReference type="EMBL" id="DAAFYE010000056">
    <property type="protein sequence ID" value="HAB1993376.1"/>
    <property type="molecule type" value="Genomic_DNA"/>
</dbReference>
<keyword evidence="1" id="KW-0812">Transmembrane</keyword>
<evidence type="ECO:0000313" key="5">
    <source>
        <dbReference type="EMBL" id="HAB1778050.1"/>
    </source>
</evidence>
<reference evidence="29" key="6">
    <citation type="submission" date="2021-05" db="EMBL/GenBank/DDBJ databases">
        <title>Whole genome PacBio Sequel sequence of Salmonella enterica subsp. enterica.</title>
        <authorList>
            <person name="Hoffmann M."/>
            <person name="Balkey M."/>
            <person name="Luo Y."/>
        </authorList>
    </citation>
    <scope>NUCLEOTIDE SEQUENCE</scope>
    <source>
        <strain evidence="29">CFSAN030538</strain>
    </source>
</reference>
<feature type="transmembrane region" description="Helical" evidence="1">
    <location>
        <begin position="245"/>
        <end position="264"/>
    </location>
</feature>
<dbReference type="EMBL" id="DAAGBA010000061">
    <property type="protein sequence ID" value="HAB2326622.1"/>
    <property type="molecule type" value="Genomic_DNA"/>
</dbReference>
<dbReference type="EMBL" id="DAAHFA010000042">
    <property type="protein sequence ID" value="HAB5843411.1"/>
    <property type="molecule type" value="Genomic_DNA"/>
</dbReference>
<evidence type="ECO:0000313" key="9">
    <source>
        <dbReference type="EMBL" id="HAB2187055.1"/>
    </source>
</evidence>
<dbReference type="EMBL" id="DAAFXY010000056">
    <property type="protein sequence ID" value="HAB1979955.1"/>
    <property type="molecule type" value="Genomic_DNA"/>
</dbReference>
<protein>
    <submittedName>
        <fullName evidence="2">Uncharacterized protein</fullName>
    </submittedName>
</protein>
<dbReference type="EMBL" id="CP023345">
    <property type="protein sequence ID" value="ATW55217.1"/>
    <property type="molecule type" value="Genomic_DNA"/>
</dbReference>
<evidence type="ECO:0000313" key="24">
    <source>
        <dbReference type="EMBL" id="HAB5843411.1"/>
    </source>
</evidence>
<feature type="transmembrane region" description="Helical" evidence="1">
    <location>
        <begin position="219"/>
        <end position="239"/>
    </location>
</feature>
<evidence type="ECO:0000313" key="30">
    <source>
        <dbReference type="Proteomes" id="UP000230639"/>
    </source>
</evidence>
<reference evidence="4" key="4">
    <citation type="submission" date="2019-07" db="EMBL/GenBank/DDBJ databases">
        <authorList>
            <person name="Ashton P.M."/>
            <person name="Dallman T."/>
            <person name="Nair S."/>
            <person name="De Pinna E."/>
            <person name="Peters T."/>
            <person name="Grant K."/>
        </authorList>
    </citation>
    <scope>NUCLEOTIDE SEQUENCE</scope>
    <source>
        <strain evidence="4">481463</strain>
    </source>
</reference>
<gene>
    <name evidence="29" type="ORF">ABB53_014260</name>
    <name evidence="2" type="ORF">CNQ75_12190</name>
    <name evidence="4" type="ORF">FNI27_22600</name>
    <name evidence="25" type="ORF">G2916_14115</name>
    <name evidence="28" type="ORF">G2974_22730</name>
    <name evidence="27" type="ORF">G2997_19220</name>
    <name evidence="26" type="ORF">G3A00_22380</name>
    <name evidence="21" type="ORF">GB016_22125</name>
    <name evidence="7" type="ORF">GB034_18305</name>
    <name evidence="8" type="ORF">GB088_19955</name>
    <name evidence="23" type="ORF">GB236_13590</name>
    <name evidence="24" type="ORF">GB246_22100</name>
    <name evidence="10" type="ORF">GB337_16835</name>
    <name evidence="9" type="ORF">GB348_21120</name>
    <name evidence="22" type="ORF">GBS30_08665</name>
    <name evidence="12" type="ORF">GBV97_16430</name>
    <name evidence="11" type="ORF">GBW00_22225</name>
    <name evidence="13" type="ORF">GBX19_19525</name>
    <name evidence="5" type="ORF">GBY11_21625</name>
    <name evidence="15" type="ORF">GBY15_20955</name>
    <name evidence="14" type="ORF">GBY29_18055</name>
    <name evidence="16" type="ORF">GBY49_20515</name>
    <name evidence="17" type="ORF">GBZ04_23265</name>
    <name evidence="6" type="ORF">GBZ10_22400</name>
    <name evidence="18" type="ORF">GBZ12_20915</name>
    <name evidence="19" type="ORF">GBZ37_21935</name>
    <name evidence="20" type="ORF">GBZ41_16170</name>
    <name evidence="3" type="ORF">PG27_25995</name>
</gene>
<dbReference type="EMBL" id="DAAGQE010000059">
    <property type="protein sequence ID" value="HAB4102078.1"/>
    <property type="molecule type" value="Genomic_DNA"/>
</dbReference>
<reference evidence="3" key="3">
    <citation type="submission" date="2018-07" db="EMBL/GenBank/DDBJ databases">
        <authorList>
            <consortium name="GenomeTrakr network: Whole genome sequencing for foodborne pathogen traceback"/>
        </authorList>
    </citation>
    <scope>NUCLEOTIDE SEQUENCE</scope>
    <source>
        <strain evidence="3">CFSAN008697</strain>
        <strain evidence="29">CFSAN030538</strain>
    </source>
</reference>
<evidence type="ECO:0000313" key="25">
    <source>
        <dbReference type="EMBL" id="HAE1265649.1"/>
    </source>
</evidence>
<evidence type="ECO:0000313" key="12">
    <source>
        <dbReference type="EMBL" id="HAB3924946.1"/>
    </source>
</evidence>
<evidence type="ECO:0000313" key="14">
    <source>
        <dbReference type="EMBL" id="HAB4051674.1"/>
    </source>
</evidence>
<evidence type="ECO:0000313" key="7">
    <source>
        <dbReference type="EMBL" id="HAB1979955.1"/>
    </source>
</evidence>
<dbReference type="EMBL" id="DAAGTE010000095">
    <property type="protein sequence ID" value="HAB4458661.1"/>
    <property type="molecule type" value="Genomic_DNA"/>
</dbReference>
<organism evidence="2 30">
    <name type="scientific">Salmonella diarizonae</name>
    <dbReference type="NCBI Taxonomy" id="59204"/>
    <lineage>
        <taxon>Bacteria</taxon>
        <taxon>Pseudomonadati</taxon>
        <taxon>Pseudomonadota</taxon>
        <taxon>Gammaproteobacteria</taxon>
        <taxon>Enterobacterales</taxon>
        <taxon>Enterobacteriaceae</taxon>
        <taxon>Salmonella</taxon>
    </lineage>
</organism>
<reference evidence="5" key="5">
    <citation type="submission" date="2019-10" db="EMBL/GenBank/DDBJ databases">
        <authorList>
            <consortium name="NCBI Pathogen Detection Project"/>
        </authorList>
    </citation>
    <scope>NUCLEOTIDE SEQUENCE</scope>
    <source>
        <strain evidence="5">Salmonella enterica</strain>
    </source>
</reference>
<evidence type="ECO:0000313" key="26">
    <source>
        <dbReference type="EMBL" id="HAE1476612.1"/>
    </source>
</evidence>
<dbReference type="NCBIfam" id="NF041560">
    <property type="entry name" value="T6SS_Burk_ExIF"/>
    <property type="match status" value="1"/>
</dbReference>
<evidence type="ECO:0000313" key="11">
    <source>
        <dbReference type="EMBL" id="HAB3844584.1"/>
    </source>
</evidence>
<evidence type="ECO:0000313" key="29">
    <source>
        <dbReference type="EMBL" id="QWJ67946.1"/>
    </source>
</evidence>
<dbReference type="EMBL" id="DAARAS010000145">
    <property type="protein sequence ID" value="HAE1651122.1"/>
    <property type="molecule type" value="Genomic_DNA"/>
</dbReference>
<evidence type="ECO:0000313" key="10">
    <source>
        <dbReference type="EMBL" id="HAB2326622.1"/>
    </source>
</evidence>
<evidence type="ECO:0000313" key="2">
    <source>
        <dbReference type="EMBL" id="ATW55217.1"/>
    </source>
</evidence>
<dbReference type="EMBL" id="DAAGTH010000090">
    <property type="protein sequence ID" value="HAB4467507.1"/>
    <property type="molecule type" value="Genomic_DNA"/>
</dbReference>
<dbReference type="EMBL" id="AAGLNK010000048">
    <property type="protein sequence ID" value="EBP3696559.1"/>
    <property type="molecule type" value="Genomic_DNA"/>
</dbReference>
<dbReference type="EMBL" id="DAAGOS010000051">
    <property type="protein sequence ID" value="HAB3924946.1"/>
    <property type="molecule type" value="Genomic_DNA"/>
</dbReference>
<dbReference type="STRING" id="59204.UQ49_09495"/>
<dbReference type="Proteomes" id="UP000230639">
    <property type="component" value="Chromosome"/>
</dbReference>
<evidence type="ECO:0000313" key="19">
    <source>
        <dbReference type="EMBL" id="HAB4722000.1"/>
    </source>
</evidence>
<dbReference type="EMBL" id="AAIXUH010000031">
    <property type="protein sequence ID" value="ECJ2915701.1"/>
    <property type="molecule type" value="Genomic_DNA"/>
</dbReference>
<dbReference type="EMBL" id="DAAGVB010000083">
    <property type="protein sequence ID" value="HAB4676221.1"/>
    <property type="molecule type" value="Genomic_DNA"/>
</dbReference>
<dbReference type="EMBL" id="DAAGVM010000080">
    <property type="protein sequence ID" value="HAB4725266.1"/>
    <property type="molecule type" value="Genomic_DNA"/>
</dbReference>
<evidence type="ECO:0000313" key="18">
    <source>
        <dbReference type="EMBL" id="HAB4676221.1"/>
    </source>
</evidence>
<dbReference type="InterPro" id="IPR048130">
    <property type="entry name" value="T6SS_ExIF-like"/>
</dbReference>
<dbReference type="EMBL" id="DAAGXW010000040">
    <property type="protein sequence ID" value="HAB5019138.1"/>
    <property type="molecule type" value="Genomic_DNA"/>
</dbReference>
<dbReference type="EMBL" id="DAAGPR010000054">
    <property type="protein sequence ID" value="HAB4051674.1"/>
    <property type="molecule type" value="Genomic_DNA"/>
</dbReference>
<dbReference type="EMBL" id="DAAFWY010000043">
    <property type="protein sequence ID" value="HAB1849095.1"/>
    <property type="molecule type" value="Genomic_DNA"/>
</dbReference>
<evidence type="ECO:0000313" key="8">
    <source>
        <dbReference type="EMBL" id="HAB1993376.1"/>
    </source>
</evidence>
<evidence type="ECO:0000256" key="1">
    <source>
        <dbReference type="SAM" id="Phobius"/>
    </source>
</evidence>
<dbReference type="EMBL" id="CP075144">
    <property type="protein sequence ID" value="QWJ67946.1"/>
    <property type="molecule type" value="Genomic_DNA"/>
</dbReference>
<evidence type="ECO:0000313" key="23">
    <source>
        <dbReference type="EMBL" id="HAB5478960.1"/>
    </source>
</evidence>
<evidence type="ECO:0000313" key="28">
    <source>
        <dbReference type="EMBL" id="HAE1651122.1"/>
    </source>
</evidence>
<evidence type="ECO:0000313" key="16">
    <source>
        <dbReference type="EMBL" id="HAB4458661.1"/>
    </source>
</evidence>
<evidence type="ECO:0000313" key="6">
    <source>
        <dbReference type="EMBL" id="HAB1849095.1"/>
    </source>
</evidence>